<comment type="caution">
    <text evidence="3">The sequence shown here is derived from an EMBL/GenBank/DDBJ whole genome shotgun (WGS) entry which is preliminary data.</text>
</comment>
<sequence length="241" mass="23343">MSAVAKIGLLAGGCALALSVAACSSSDDAGPAAGAAPGATPASSGAPASSSAPASSGAPAPSSSPVSGGAPAATTAPAGIAPVGPGAAVRADRQLVFATVRSGGRKMLTVGSAGVVTLTDHLSDRALFVPAPVQAGGDRYLLKTAKMIKGGEAWCLSVHSPGGGAALDLKITACDAGKADQVFTFPKTPDGKGRLIEVGGLYAFAEGGDDRVVVQESGEGDAMSAFTVRDQGRSTIPRLGD</sequence>
<evidence type="ECO:0000313" key="4">
    <source>
        <dbReference type="Proteomes" id="UP000320239"/>
    </source>
</evidence>
<accession>A0A561WNJ2</accession>
<evidence type="ECO:0000256" key="2">
    <source>
        <dbReference type="SAM" id="SignalP"/>
    </source>
</evidence>
<feature type="region of interest" description="Disordered" evidence="1">
    <location>
        <begin position="25"/>
        <end position="73"/>
    </location>
</feature>
<evidence type="ECO:0000313" key="3">
    <source>
        <dbReference type="EMBL" id="TWG25415.1"/>
    </source>
</evidence>
<dbReference type="AlphaFoldDB" id="A0A561WNJ2"/>
<keyword evidence="2" id="KW-0732">Signal</keyword>
<organism evidence="3 4">
    <name type="scientific">Actinoplanes teichomyceticus</name>
    <dbReference type="NCBI Taxonomy" id="1867"/>
    <lineage>
        <taxon>Bacteria</taxon>
        <taxon>Bacillati</taxon>
        <taxon>Actinomycetota</taxon>
        <taxon>Actinomycetes</taxon>
        <taxon>Micromonosporales</taxon>
        <taxon>Micromonosporaceae</taxon>
        <taxon>Actinoplanes</taxon>
    </lineage>
</organism>
<proteinExistence type="predicted"/>
<dbReference type="RefSeq" id="WP_164466199.1">
    <property type="nucleotide sequence ID" value="NZ_BOMX01000011.1"/>
</dbReference>
<keyword evidence="4" id="KW-1185">Reference proteome</keyword>
<feature type="signal peptide" evidence="2">
    <location>
        <begin position="1"/>
        <end position="17"/>
    </location>
</feature>
<feature type="chain" id="PRO_5038906118" description="Ricin-type beta-trefoil lectin protein" evidence="2">
    <location>
        <begin position="18"/>
        <end position="241"/>
    </location>
</feature>
<dbReference type="PROSITE" id="PS51257">
    <property type="entry name" value="PROKAR_LIPOPROTEIN"/>
    <property type="match status" value="1"/>
</dbReference>
<protein>
    <recommendedName>
        <fullName evidence="5">Ricin-type beta-trefoil lectin protein</fullName>
    </recommendedName>
</protein>
<evidence type="ECO:0000256" key="1">
    <source>
        <dbReference type="SAM" id="MobiDB-lite"/>
    </source>
</evidence>
<gene>
    <name evidence="3" type="ORF">FHX34_101381</name>
</gene>
<dbReference type="EMBL" id="VIWY01000001">
    <property type="protein sequence ID" value="TWG25415.1"/>
    <property type="molecule type" value="Genomic_DNA"/>
</dbReference>
<evidence type="ECO:0008006" key="5">
    <source>
        <dbReference type="Google" id="ProtNLM"/>
    </source>
</evidence>
<dbReference type="Proteomes" id="UP000320239">
    <property type="component" value="Unassembled WGS sequence"/>
</dbReference>
<reference evidence="3 4" key="1">
    <citation type="submission" date="2019-06" db="EMBL/GenBank/DDBJ databases">
        <title>Sequencing the genomes of 1000 actinobacteria strains.</title>
        <authorList>
            <person name="Klenk H.-P."/>
        </authorList>
    </citation>
    <scope>NUCLEOTIDE SEQUENCE [LARGE SCALE GENOMIC DNA]</scope>
    <source>
        <strain evidence="3 4">DSM 43866</strain>
    </source>
</reference>
<name>A0A561WNJ2_ACTTI</name>